<dbReference type="PANTHER" id="PTHR23355:SF9">
    <property type="entry name" value="DIS3-LIKE EXONUCLEASE 2"/>
    <property type="match status" value="1"/>
</dbReference>
<protein>
    <recommendedName>
        <fullName evidence="7">Ribonuclease R</fullName>
        <shortName evidence="7">RNase R</shortName>
        <ecNumber evidence="7">3.1.13.1</ecNumber>
    </recommendedName>
</protein>
<feature type="compositionally biased region" description="Basic and acidic residues" evidence="8">
    <location>
        <begin position="711"/>
        <end position="724"/>
    </location>
</feature>
<evidence type="ECO:0000256" key="3">
    <source>
        <dbReference type="ARBA" id="ARBA00022722"/>
    </source>
</evidence>
<dbReference type="PANTHER" id="PTHR23355">
    <property type="entry name" value="RIBONUCLEASE"/>
    <property type="match status" value="1"/>
</dbReference>
<keyword evidence="3 7" id="KW-0540">Nuclease</keyword>
<gene>
    <name evidence="7" type="primary">rnr</name>
    <name evidence="10" type="ORF">FJQ54_10525</name>
</gene>
<dbReference type="CDD" id="cd04471">
    <property type="entry name" value="S1_RNase_R"/>
    <property type="match status" value="1"/>
</dbReference>
<evidence type="ECO:0000256" key="2">
    <source>
        <dbReference type="ARBA" id="ARBA00022490"/>
    </source>
</evidence>
<dbReference type="GO" id="GO:0008859">
    <property type="term" value="F:exoribonuclease II activity"/>
    <property type="evidence" value="ECO:0007669"/>
    <property type="project" value="UniProtKB-UniRule"/>
</dbReference>
<reference evidence="10 11" key="1">
    <citation type="submission" date="2019-06" db="EMBL/GenBank/DDBJ databases">
        <authorList>
            <person name="Lee I."/>
            <person name="Jang G.I."/>
            <person name="Hwang C.Y."/>
        </authorList>
    </citation>
    <scope>NUCLEOTIDE SEQUENCE [LARGE SCALE GENOMIC DNA]</scope>
    <source>
        <strain evidence="10 11">PAMC 28131</strain>
    </source>
</reference>
<dbReference type="InterPro" id="IPR012340">
    <property type="entry name" value="NA-bd_OB-fold"/>
</dbReference>
<dbReference type="PROSITE" id="PS01175">
    <property type="entry name" value="RIBONUCLEASE_II"/>
    <property type="match status" value="1"/>
</dbReference>
<dbReference type="AlphaFoldDB" id="A0A501XJH1"/>
<keyword evidence="5 7" id="KW-0269">Exonuclease</keyword>
<evidence type="ECO:0000256" key="7">
    <source>
        <dbReference type="HAMAP-Rule" id="MF_01895"/>
    </source>
</evidence>
<dbReference type="PROSITE" id="PS50126">
    <property type="entry name" value="S1"/>
    <property type="match status" value="1"/>
</dbReference>
<dbReference type="NCBIfam" id="TIGR00358">
    <property type="entry name" value="3_prime_RNase"/>
    <property type="match status" value="1"/>
</dbReference>
<feature type="domain" description="S1 motif" evidence="9">
    <location>
        <begin position="626"/>
        <end position="707"/>
    </location>
</feature>
<proteinExistence type="inferred from homology"/>
<comment type="function">
    <text evidence="7">3'-5' exoribonuclease that releases 5'-nucleoside monophosphates and is involved in maturation of structured RNAs.</text>
</comment>
<dbReference type="InterPro" id="IPR011805">
    <property type="entry name" value="RNase_R"/>
</dbReference>
<comment type="subcellular location">
    <subcellularLocation>
        <location evidence="7">Cytoplasm</location>
    </subcellularLocation>
</comment>
<dbReference type="InterPro" id="IPR001900">
    <property type="entry name" value="RNase_II/R"/>
</dbReference>
<keyword evidence="6 7" id="KW-0694">RNA-binding</keyword>
<dbReference type="Pfam" id="PF00575">
    <property type="entry name" value="S1"/>
    <property type="match status" value="1"/>
</dbReference>
<dbReference type="GO" id="GO:0005829">
    <property type="term" value="C:cytosol"/>
    <property type="evidence" value="ECO:0007669"/>
    <property type="project" value="TreeGrafter"/>
</dbReference>
<dbReference type="InterPro" id="IPR004476">
    <property type="entry name" value="RNase_II/RNase_R"/>
</dbReference>
<evidence type="ECO:0000313" key="10">
    <source>
        <dbReference type="EMBL" id="TPE60443.1"/>
    </source>
</evidence>
<dbReference type="Proteomes" id="UP000319897">
    <property type="component" value="Unassembled WGS sequence"/>
</dbReference>
<feature type="region of interest" description="Disordered" evidence="8">
    <location>
        <begin position="86"/>
        <end position="110"/>
    </location>
</feature>
<dbReference type="GO" id="GO:0003723">
    <property type="term" value="F:RNA binding"/>
    <property type="evidence" value="ECO:0007669"/>
    <property type="project" value="UniProtKB-UniRule"/>
</dbReference>
<feature type="region of interest" description="Disordered" evidence="8">
    <location>
        <begin position="701"/>
        <end position="743"/>
    </location>
</feature>
<dbReference type="SMART" id="SM00955">
    <property type="entry name" value="RNB"/>
    <property type="match status" value="1"/>
</dbReference>
<dbReference type="SUPFAM" id="SSF50249">
    <property type="entry name" value="Nucleic acid-binding proteins"/>
    <property type="match status" value="2"/>
</dbReference>
<organism evidence="10 11">
    <name type="scientific">Sandaracinobacter neustonicus</name>
    <dbReference type="NCBI Taxonomy" id="1715348"/>
    <lineage>
        <taxon>Bacteria</taxon>
        <taxon>Pseudomonadati</taxon>
        <taxon>Pseudomonadota</taxon>
        <taxon>Alphaproteobacteria</taxon>
        <taxon>Sphingomonadales</taxon>
        <taxon>Sphingosinicellaceae</taxon>
        <taxon>Sandaracinobacter</taxon>
    </lineage>
</organism>
<sequence length="743" mass="81506">MSLPDREAILAFIRQTPGAVGKREIARAFGLHGEQRDALKQLLAEMQEDGLLDSGPGRSLHRAGHLPRVTVLVVQSADAGRVIASPEKWEGEGPPPRVLIGAGSGRPGATRRERFEAGDRLLTRIEGEPPKYLGTVIKKIARGQTTIMGIVRKDERGGLMLRPLDKRERRSWPIHHSVDVLPGEMVRAELKGSGTRTAAHVTARLGDPFAADASLSDIAIAEKGIPSEFPDDVLREAERASRLWAGVEQGEDHKREDWRDIPLITIDPTDARDHDDAVWAEPHDGGWTLLVAIADVSWFVLPGSPLDRQAFDRGNSVYFPDQVVPMLPEALSADACSLKAGTDKAVLAARMEVGKDGEIIGASFHRARVRIAANLAYEEAQAVMDGRADNALKEPVLEPLWACWHALAKARAKREPLELDLPEKRVILDGEGRVKGIAVRERFDAHRVIEDMMIAANVAAAKALEAKKAPVMYRDHEVPSREKLNSLKEYLATLRISFALGQVIRPATFNQITKKAEGRPDATEISEAVLRSQTQAYYSPRNEGHFGLALGSYAHFTSPIRRYSDVLVHRALVSAYKLGPGGLPDGSDKRFAAIGEHISFTERRAMEAERETLDRYIARHLGNHVGQVVRARISGVQAFGFFATVDGIGGDGLVPVSALGEERFRFDEAGRYLEGAESATRYAQGQRLELRLEEADPVTGSLRFSIPGVEPSERHVSRIRRDGRGGGAKRGGPPPGVRRGRKR</sequence>
<comment type="caution">
    <text evidence="10">The sequence shown here is derived from an EMBL/GenBank/DDBJ whole genome shotgun (WGS) entry which is preliminary data.</text>
</comment>
<evidence type="ECO:0000313" key="11">
    <source>
        <dbReference type="Proteomes" id="UP000319897"/>
    </source>
</evidence>
<name>A0A501XJH1_9SPHN</name>
<dbReference type="Gene3D" id="2.40.50.140">
    <property type="entry name" value="Nucleic acid-binding proteins"/>
    <property type="match status" value="1"/>
</dbReference>
<dbReference type="EC" id="3.1.13.1" evidence="7"/>
<evidence type="ECO:0000256" key="6">
    <source>
        <dbReference type="ARBA" id="ARBA00022884"/>
    </source>
</evidence>
<dbReference type="InterPro" id="IPR022966">
    <property type="entry name" value="RNase_II/R_CS"/>
</dbReference>
<evidence type="ECO:0000256" key="8">
    <source>
        <dbReference type="SAM" id="MobiDB-lite"/>
    </source>
</evidence>
<dbReference type="InterPro" id="IPR003029">
    <property type="entry name" value="S1_domain"/>
</dbReference>
<keyword evidence="2 7" id="KW-0963">Cytoplasm</keyword>
<accession>A0A501XJH1</accession>
<evidence type="ECO:0000256" key="1">
    <source>
        <dbReference type="ARBA" id="ARBA00001849"/>
    </source>
</evidence>
<dbReference type="Pfam" id="PF00773">
    <property type="entry name" value="RNB"/>
    <property type="match status" value="1"/>
</dbReference>
<evidence type="ECO:0000256" key="4">
    <source>
        <dbReference type="ARBA" id="ARBA00022801"/>
    </source>
</evidence>
<dbReference type="GO" id="GO:0006402">
    <property type="term" value="P:mRNA catabolic process"/>
    <property type="evidence" value="ECO:0007669"/>
    <property type="project" value="TreeGrafter"/>
</dbReference>
<keyword evidence="11" id="KW-1185">Reference proteome</keyword>
<dbReference type="SMART" id="SM00316">
    <property type="entry name" value="S1"/>
    <property type="match status" value="1"/>
</dbReference>
<dbReference type="RefSeq" id="WP_140928379.1">
    <property type="nucleotide sequence ID" value="NZ_VFSU01000026.1"/>
</dbReference>
<evidence type="ECO:0000256" key="5">
    <source>
        <dbReference type="ARBA" id="ARBA00022839"/>
    </source>
</evidence>
<comment type="similarity">
    <text evidence="7">Belongs to the RNR ribonuclease family. RNase R subfamily.</text>
</comment>
<keyword evidence="4 7" id="KW-0378">Hydrolase</keyword>
<evidence type="ECO:0000259" key="9">
    <source>
        <dbReference type="PROSITE" id="PS50126"/>
    </source>
</evidence>
<dbReference type="InterPro" id="IPR050180">
    <property type="entry name" value="RNR_Ribonuclease"/>
</dbReference>
<dbReference type="OrthoDB" id="9764149at2"/>
<dbReference type="HAMAP" id="MF_01895">
    <property type="entry name" value="RNase_R"/>
    <property type="match status" value="1"/>
</dbReference>
<dbReference type="EMBL" id="VFSU01000026">
    <property type="protein sequence ID" value="TPE60443.1"/>
    <property type="molecule type" value="Genomic_DNA"/>
</dbReference>
<comment type="catalytic activity">
    <reaction evidence="1 7">
        <text>Exonucleolytic cleavage in the 3'- to 5'-direction to yield nucleoside 5'-phosphates.</text>
        <dbReference type="EC" id="3.1.13.1"/>
    </reaction>
</comment>